<evidence type="ECO:0000313" key="2">
    <source>
        <dbReference type="Proteomes" id="UP000321901"/>
    </source>
</evidence>
<proteinExistence type="predicted"/>
<reference evidence="1 2" key="1">
    <citation type="submission" date="2019-07" db="EMBL/GenBank/DDBJ databases">
        <title>Whole genome shotgun sequence of Sporosarcina luteola NBRC 105378.</title>
        <authorList>
            <person name="Hosoyama A."/>
            <person name="Uohara A."/>
            <person name="Ohji S."/>
            <person name="Ichikawa N."/>
        </authorList>
    </citation>
    <scope>NUCLEOTIDE SEQUENCE [LARGE SCALE GENOMIC DNA]</scope>
    <source>
        <strain evidence="1 2">NBRC 105378</strain>
    </source>
</reference>
<keyword evidence="2" id="KW-1185">Reference proteome</keyword>
<comment type="caution">
    <text evidence="1">The sequence shown here is derived from an EMBL/GenBank/DDBJ whole genome shotgun (WGS) entry which is preliminary data.</text>
</comment>
<name>A0A511Z8Y3_9BACL</name>
<dbReference type="OrthoDB" id="2437079at2"/>
<organism evidence="1 2">
    <name type="scientific">Sporosarcina luteola</name>
    <dbReference type="NCBI Taxonomy" id="582850"/>
    <lineage>
        <taxon>Bacteria</taxon>
        <taxon>Bacillati</taxon>
        <taxon>Bacillota</taxon>
        <taxon>Bacilli</taxon>
        <taxon>Bacillales</taxon>
        <taxon>Caryophanaceae</taxon>
        <taxon>Sporosarcina</taxon>
    </lineage>
</organism>
<dbReference type="RefSeq" id="WP_147058267.1">
    <property type="nucleotide sequence ID" value="NZ_BJYL01000029.1"/>
</dbReference>
<dbReference type="AlphaFoldDB" id="A0A511Z8Y3"/>
<sequence>MFGRKKSKAVGPDKTYFNVGIISVNELDDDQYEVWTDDLMDAADNVGSTTSLLQADWDNEQLKILIKRFPEVEMNETVFMINEIIQEDIKKEIKLLEQNHKWKKFFNTIPLTDYIDAEDRVVMDASKTLFCTNDVQEAMNFLEKQAAKTDI</sequence>
<dbReference type="Proteomes" id="UP000321901">
    <property type="component" value="Unassembled WGS sequence"/>
</dbReference>
<protein>
    <submittedName>
        <fullName evidence="1">Uncharacterized protein</fullName>
    </submittedName>
</protein>
<dbReference type="EMBL" id="BJYL01000029">
    <property type="protein sequence ID" value="GEN83902.1"/>
    <property type="molecule type" value="Genomic_DNA"/>
</dbReference>
<accession>A0A511Z8Y3</accession>
<evidence type="ECO:0000313" key="1">
    <source>
        <dbReference type="EMBL" id="GEN83902.1"/>
    </source>
</evidence>
<gene>
    <name evidence="1" type="ORF">SLU01_22140</name>
</gene>